<dbReference type="InterPro" id="IPR010987">
    <property type="entry name" value="Glutathione-S-Trfase_C-like"/>
</dbReference>
<dbReference type="FunFam" id="1.20.1050.10:FF:000007">
    <property type="entry name" value="Glutathione S-transferase 1-1"/>
    <property type="match status" value="1"/>
</dbReference>
<dbReference type="InterPro" id="IPR040079">
    <property type="entry name" value="Glutathione_S-Trfase"/>
</dbReference>
<keyword evidence="5" id="KW-1185">Reference proteome</keyword>
<reference evidence="4" key="1">
    <citation type="journal article" date="2023" name="bioRxiv">
        <title>Scaffold-level genome assemblies of two parasitoid biocontrol wasps reveal the parthenogenesis mechanism and an associated novel virus.</title>
        <authorList>
            <person name="Inwood S."/>
            <person name="Skelly J."/>
            <person name="Guhlin J."/>
            <person name="Harrop T."/>
            <person name="Goldson S."/>
            <person name="Dearden P."/>
        </authorList>
    </citation>
    <scope>NUCLEOTIDE SEQUENCE</scope>
    <source>
        <strain evidence="4">Lincoln</strain>
        <tissue evidence="4">Whole body</tissue>
    </source>
</reference>
<organism evidence="4 5">
    <name type="scientific">Microctonus hyperodae</name>
    <name type="common">Parasitoid wasp</name>
    <dbReference type="NCBI Taxonomy" id="165561"/>
    <lineage>
        <taxon>Eukaryota</taxon>
        <taxon>Metazoa</taxon>
        <taxon>Ecdysozoa</taxon>
        <taxon>Arthropoda</taxon>
        <taxon>Hexapoda</taxon>
        <taxon>Insecta</taxon>
        <taxon>Pterygota</taxon>
        <taxon>Neoptera</taxon>
        <taxon>Endopterygota</taxon>
        <taxon>Hymenoptera</taxon>
        <taxon>Apocrita</taxon>
        <taxon>Ichneumonoidea</taxon>
        <taxon>Braconidae</taxon>
        <taxon>Euphorinae</taxon>
        <taxon>Microctonus</taxon>
    </lineage>
</organism>
<dbReference type="FunFam" id="3.40.30.10:FF:000208">
    <property type="entry name" value="glutathione S-transferase 1"/>
    <property type="match status" value="1"/>
</dbReference>
<dbReference type="InterPro" id="IPR036249">
    <property type="entry name" value="Thioredoxin-like_sf"/>
</dbReference>
<dbReference type="Proteomes" id="UP001168972">
    <property type="component" value="Unassembled WGS sequence"/>
</dbReference>
<dbReference type="Gene3D" id="3.40.30.10">
    <property type="entry name" value="Glutaredoxin"/>
    <property type="match status" value="1"/>
</dbReference>
<dbReference type="EMBL" id="JAQQBR010001832">
    <property type="protein sequence ID" value="KAK0167581.1"/>
    <property type="molecule type" value="Genomic_DNA"/>
</dbReference>
<dbReference type="Gene3D" id="1.20.1050.10">
    <property type="match status" value="1"/>
</dbReference>
<protein>
    <submittedName>
        <fullName evidence="4">Uncharacterized protein</fullName>
    </submittedName>
</protein>
<accession>A0AA39FDV5</accession>
<reference evidence="4" key="2">
    <citation type="submission" date="2023-03" db="EMBL/GenBank/DDBJ databases">
        <authorList>
            <person name="Inwood S.N."/>
            <person name="Skelly J.G."/>
            <person name="Guhlin J."/>
            <person name="Harrop T.W.R."/>
            <person name="Goldson S.G."/>
            <person name="Dearden P.K."/>
        </authorList>
    </citation>
    <scope>NUCLEOTIDE SEQUENCE</scope>
    <source>
        <strain evidence="4">Lincoln</strain>
        <tissue evidence="4">Whole body</tissue>
    </source>
</reference>
<dbReference type="InterPro" id="IPR004046">
    <property type="entry name" value="GST_C"/>
</dbReference>
<dbReference type="PANTHER" id="PTHR43969:SF8">
    <property type="entry name" value="GLUTATHIONE S TRANSFERASE E13, ISOFORM A-RELATED"/>
    <property type="match status" value="1"/>
</dbReference>
<comment type="similarity">
    <text evidence="1">Belongs to the GST superfamily.</text>
</comment>
<proteinExistence type="inferred from homology"/>
<evidence type="ECO:0000259" key="3">
    <source>
        <dbReference type="PROSITE" id="PS50405"/>
    </source>
</evidence>
<dbReference type="PROSITE" id="PS50404">
    <property type="entry name" value="GST_NTER"/>
    <property type="match status" value="1"/>
</dbReference>
<dbReference type="SFLD" id="SFLDG01153">
    <property type="entry name" value="Main.4:_Theta-like"/>
    <property type="match status" value="1"/>
</dbReference>
<feature type="domain" description="GST C-terminal" evidence="3">
    <location>
        <begin position="89"/>
        <end position="211"/>
    </location>
</feature>
<dbReference type="Pfam" id="PF00043">
    <property type="entry name" value="GST_C"/>
    <property type="match status" value="1"/>
</dbReference>
<dbReference type="InterPro" id="IPR036282">
    <property type="entry name" value="Glutathione-S-Trfase_C_sf"/>
</dbReference>
<dbReference type="CDD" id="cd03045">
    <property type="entry name" value="GST_N_Delta_Epsilon"/>
    <property type="match status" value="1"/>
</dbReference>
<dbReference type="PROSITE" id="PS50405">
    <property type="entry name" value="GST_CTER"/>
    <property type="match status" value="1"/>
</dbReference>
<dbReference type="CDD" id="cd03177">
    <property type="entry name" value="GST_C_Delta_Epsilon"/>
    <property type="match status" value="1"/>
</dbReference>
<dbReference type="SFLD" id="SFLDS00019">
    <property type="entry name" value="Glutathione_Transferase_(cytos"/>
    <property type="match status" value="1"/>
</dbReference>
<dbReference type="SUPFAM" id="SSF52833">
    <property type="entry name" value="Thioredoxin-like"/>
    <property type="match status" value="1"/>
</dbReference>
<evidence type="ECO:0000256" key="1">
    <source>
        <dbReference type="RuleBase" id="RU003494"/>
    </source>
</evidence>
<dbReference type="GO" id="GO:0006749">
    <property type="term" value="P:glutathione metabolic process"/>
    <property type="evidence" value="ECO:0007669"/>
    <property type="project" value="TreeGrafter"/>
</dbReference>
<dbReference type="SFLD" id="SFLDG00358">
    <property type="entry name" value="Main_(cytGST)"/>
    <property type="match status" value="1"/>
</dbReference>
<evidence type="ECO:0000313" key="4">
    <source>
        <dbReference type="EMBL" id="KAK0167581.1"/>
    </source>
</evidence>
<sequence>MKLPIIYSTTWSPPSCAVRLTAKAIGLELNIQEINLLKGEHLTKDFRKLNPQQSVPVLNDNGFILYDSHAIMTYLVGKYSKNDALYPKDLNKRAMVDQRLHFSSNVLSVRTKDAAQPILRGQSKAVSTESKQLVFKACDLLNEFLSGKSWLAGDSYTLADISCCSYINNFKIVFPIDNYPNVVSWMEKCQEHIPGFEEIATPGAKQLHKIMNHMLKQ</sequence>
<name>A0AA39FDV5_MICHY</name>
<dbReference type="InterPro" id="IPR004045">
    <property type="entry name" value="Glutathione_S-Trfase_N"/>
</dbReference>
<dbReference type="AlphaFoldDB" id="A0AA39FDV5"/>
<dbReference type="SUPFAM" id="SSF47616">
    <property type="entry name" value="GST C-terminal domain-like"/>
    <property type="match status" value="1"/>
</dbReference>
<comment type="caution">
    <text evidence="4">The sequence shown here is derived from an EMBL/GenBank/DDBJ whole genome shotgun (WGS) entry which is preliminary data.</text>
</comment>
<dbReference type="Pfam" id="PF02798">
    <property type="entry name" value="GST_N"/>
    <property type="match status" value="1"/>
</dbReference>
<dbReference type="PANTHER" id="PTHR43969">
    <property type="entry name" value="GLUTATHIONE S TRANSFERASE D10, ISOFORM A-RELATED"/>
    <property type="match status" value="1"/>
</dbReference>
<gene>
    <name evidence="4" type="ORF">PV327_004960</name>
</gene>
<evidence type="ECO:0000313" key="5">
    <source>
        <dbReference type="Proteomes" id="UP001168972"/>
    </source>
</evidence>
<feature type="domain" description="GST N-terminal" evidence="2">
    <location>
        <begin position="2"/>
        <end position="83"/>
    </location>
</feature>
<dbReference type="GO" id="GO:0004364">
    <property type="term" value="F:glutathione transferase activity"/>
    <property type="evidence" value="ECO:0007669"/>
    <property type="project" value="TreeGrafter"/>
</dbReference>
<evidence type="ECO:0000259" key="2">
    <source>
        <dbReference type="PROSITE" id="PS50404"/>
    </source>
</evidence>